<keyword evidence="2" id="KW-1185">Reference proteome</keyword>
<dbReference type="Proteomes" id="UP001164539">
    <property type="component" value="Chromosome 6"/>
</dbReference>
<proteinExistence type="predicted"/>
<accession>A0ACC1XYC9</accession>
<gene>
    <name evidence="1" type="ORF">OWV82_011207</name>
</gene>
<organism evidence="1 2">
    <name type="scientific">Melia azedarach</name>
    <name type="common">Chinaberry tree</name>
    <dbReference type="NCBI Taxonomy" id="155640"/>
    <lineage>
        <taxon>Eukaryota</taxon>
        <taxon>Viridiplantae</taxon>
        <taxon>Streptophyta</taxon>
        <taxon>Embryophyta</taxon>
        <taxon>Tracheophyta</taxon>
        <taxon>Spermatophyta</taxon>
        <taxon>Magnoliopsida</taxon>
        <taxon>eudicotyledons</taxon>
        <taxon>Gunneridae</taxon>
        <taxon>Pentapetalae</taxon>
        <taxon>rosids</taxon>
        <taxon>malvids</taxon>
        <taxon>Sapindales</taxon>
        <taxon>Meliaceae</taxon>
        <taxon>Melia</taxon>
    </lineage>
</organism>
<dbReference type="EMBL" id="CM051399">
    <property type="protein sequence ID" value="KAJ4716146.1"/>
    <property type="molecule type" value="Genomic_DNA"/>
</dbReference>
<sequence>MSRRESRDSESIRHRSRFDREPSPKRSRRDGKPAPERAPSSNNLDTGDHTDRDQTHHHRLQDALPLEALSVPDSKVDNGTLAKESEKKLNGFHEKPKGASDPTEVPRSRSYFQHDERGNAGQVGRSFGRGAAGERDGRRDSRNQKYEAASDKKESYDTRQRGEKSQSKGDDKSVWNHDEFFKLEADRPPLFRKRRAFREEKIPLDSEHADEAAVEPVKMSRADKPPLGSERRDERGRNFRHSERSEKSYAGDRLANRGEPQRGDYSSRQRHGGGRGDYRLRDRYDGRQEFRSGGTRGEKWKHDLFQEANRSPTPKDEEDRIAKLEALLAS</sequence>
<protein>
    <submittedName>
        <fullName evidence="1">Pre-mRNA-splicing factor like</fullName>
    </submittedName>
</protein>
<evidence type="ECO:0000313" key="2">
    <source>
        <dbReference type="Proteomes" id="UP001164539"/>
    </source>
</evidence>
<reference evidence="1 2" key="1">
    <citation type="journal article" date="2023" name="Science">
        <title>Complex scaffold remodeling in plant triterpene biosynthesis.</title>
        <authorList>
            <person name="De La Pena R."/>
            <person name="Hodgson H."/>
            <person name="Liu J.C."/>
            <person name="Stephenson M.J."/>
            <person name="Martin A.C."/>
            <person name="Owen C."/>
            <person name="Harkess A."/>
            <person name="Leebens-Mack J."/>
            <person name="Jimenez L.E."/>
            <person name="Osbourn A."/>
            <person name="Sattely E.S."/>
        </authorList>
    </citation>
    <scope>NUCLEOTIDE SEQUENCE [LARGE SCALE GENOMIC DNA]</scope>
    <source>
        <strain evidence="2">cv. JPN11</strain>
        <tissue evidence="1">Leaf</tissue>
    </source>
</reference>
<evidence type="ECO:0000313" key="1">
    <source>
        <dbReference type="EMBL" id="KAJ4716146.1"/>
    </source>
</evidence>
<comment type="caution">
    <text evidence="1">The sequence shown here is derived from an EMBL/GenBank/DDBJ whole genome shotgun (WGS) entry which is preliminary data.</text>
</comment>
<name>A0ACC1XYC9_MELAZ</name>